<reference evidence="13 14" key="1">
    <citation type="submission" date="2022-01" db="EMBL/GenBank/DDBJ databases">
        <title>Paraglaciecola sp. G1-23.</title>
        <authorList>
            <person name="Jin M.S."/>
            <person name="Han D.M."/>
            <person name="Kim H.M."/>
            <person name="Jeon C.O."/>
        </authorList>
    </citation>
    <scope>NUCLEOTIDE SEQUENCE [LARGE SCALE GENOMIC DNA]</scope>
    <source>
        <strain evidence="13 14">G1-23</strain>
    </source>
</reference>
<evidence type="ECO:0000313" key="14">
    <source>
        <dbReference type="Proteomes" id="UP001521137"/>
    </source>
</evidence>
<dbReference type="SUPFAM" id="SSF51735">
    <property type="entry name" value="NAD(P)-binding Rossmann-fold domains"/>
    <property type="match status" value="1"/>
</dbReference>
<comment type="similarity">
    <text evidence="2 10">Belongs to the ketopantoate reductase family.</text>
</comment>
<evidence type="ECO:0000256" key="10">
    <source>
        <dbReference type="RuleBase" id="RU362068"/>
    </source>
</evidence>
<gene>
    <name evidence="13" type="ORF">L0668_20165</name>
</gene>
<proteinExistence type="inferred from homology"/>
<evidence type="ECO:0000256" key="9">
    <source>
        <dbReference type="ARBA" id="ARBA00048793"/>
    </source>
</evidence>
<dbReference type="EC" id="1.1.1.169" evidence="3 10"/>
<comment type="caution">
    <text evidence="13">The sequence shown here is derived from an EMBL/GenBank/DDBJ whole genome shotgun (WGS) entry which is preliminary data.</text>
</comment>
<comment type="catalytic activity">
    <reaction evidence="9 10">
        <text>(R)-pantoate + NADP(+) = 2-dehydropantoate + NADPH + H(+)</text>
        <dbReference type="Rhea" id="RHEA:16233"/>
        <dbReference type="ChEBI" id="CHEBI:11561"/>
        <dbReference type="ChEBI" id="CHEBI:15378"/>
        <dbReference type="ChEBI" id="CHEBI:15980"/>
        <dbReference type="ChEBI" id="CHEBI:57783"/>
        <dbReference type="ChEBI" id="CHEBI:58349"/>
        <dbReference type="EC" id="1.1.1.169"/>
    </reaction>
</comment>
<dbReference type="Proteomes" id="UP001521137">
    <property type="component" value="Unassembled WGS sequence"/>
</dbReference>
<dbReference type="SUPFAM" id="SSF48179">
    <property type="entry name" value="6-phosphogluconate dehydrogenase C-terminal domain-like"/>
    <property type="match status" value="1"/>
</dbReference>
<dbReference type="InterPro" id="IPR003710">
    <property type="entry name" value="ApbA"/>
</dbReference>
<dbReference type="PANTHER" id="PTHR43765:SF2">
    <property type="entry name" value="2-DEHYDROPANTOATE 2-REDUCTASE"/>
    <property type="match status" value="1"/>
</dbReference>
<evidence type="ECO:0000313" key="13">
    <source>
        <dbReference type="EMBL" id="MCF2950436.1"/>
    </source>
</evidence>
<evidence type="ECO:0000256" key="5">
    <source>
        <dbReference type="ARBA" id="ARBA00022655"/>
    </source>
</evidence>
<dbReference type="PANTHER" id="PTHR43765">
    <property type="entry name" value="2-DEHYDROPANTOATE 2-REDUCTASE-RELATED"/>
    <property type="match status" value="1"/>
</dbReference>
<dbReference type="InterPro" id="IPR036291">
    <property type="entry name" value="NAD(P)-bd_dom_sf"/>
</dbReference>
<evidence type="ECO:0000259" key="12">
    <source>
        <dbReference type="Pfam" id="PF08546"/>
    </source>
</evidence>
<comment type="pathway">
    <text evidence="1 10">Cofactor biosynthesis; (R)-pantothenate biosynthesis; (R)-pantoate from 3-methyl-2-oxobutanoate: step 2/2.</text>
</comment>
<dbReference type="InterPro" id="IPR013332">
    <property type="entry name" value="KPR_N"/>
</dbReference>
<accession>A0ABS9DC60</accession>
<dbReference type="Pfam" id="PF02558">
    <property type="entry name" value="ApbA"/>
    <property type="match status" value="1"/>
</dbReference>
<keyword evidence="7 10" id="KW-0560">Oxidoreductase</keyword>
<name>A0ABS9DC60_9ALTE</name>
<evidence type="ECO:0000256" key="1">
    <source>
        <dbReference type="ARBA" id="ARBA00004994"/>
    </source>
</evidence>
<keyword evidence="14" id="KW-1185">Reference proteome</keyword>
<evidence type="ECO:0000256" key="2">
    <source>
        <dbReference type="ARBA" id="ARBA00007870"/>
    </source>
</evidence>
<dbReference type="RefSeq" id="WP_235314538.1">
    <property type="nucleotide sequence ID" value="NZ_JAKGAS010000020.1"/>
</dbReference>
<dbReference type="EMBL" id="JAKGAS010000020">
    <property type="protein sequence ID" value="MCF2950436.1"/>
    <property type="molecule type" value="Genomic_DNA"/>
</dbReference>
<dbReference type="InterPro" id="IPR008927">
    <property type="entry name" value="6-PGluconate_DH-like_C_sf"/>
</dbReference>
<evidence type="ECO:0000256" key="4">
    <source>
        <dbReference type="ARBA" id="ARBA00019465"/>
    </source>
</evidence>
<sequence length="305" mass="34195">MTTQLNDSSMNIAILGYGAIGGLVASQCHKLGYTYQILLRTPEELTLEIQDIELQLNHIQPNTSLIDDPQPFDLLILPIKAYQILPALKSIKRNIKPYQTIVLLHNGMGCIEQVKQLLPDNPCIAATTSYGAYKPDANTIKQTGLGETHLGWINTSQSVQKAKIETILSNLLPPVFWHPDISLALWKKLTVNAVINPLTATLNIKNGELAKPNYANQIKDIITETHAVIQSLEYSISFDELSSLVKNVIDKTADNYSSMHQDIHHKRRTEIEFINGYIVNKANELGLQVPQNEKLLKQVQQLEMR</sequence>
<dbReference type="InterPro" id="IPR013328">
    <property type="entry name" value="6PGD_dom2"/>
</dbReference>
<feature type="domain" description="Ketopantoate reductase C-terminal" evidence="12">
    <location>
        <begin position="180"/>
        <end position="303"/>
    </location>
</feature>
<keyword evidence="5 10" id="KW-0566">Pantothenate biosynthesis</keyword>
<organism evidence="13 14">
    <name type="scientific">Paraglaciecola algarum</name>
    <dbReference type="NCBI Taxonomy" id="3050085"/>
    <lineage>
        <taxon>Bacteria</taxon>
        <taxon>Pseudomonadati</taxon>
        <taxon>Pseudomonadota</taxon>
        <taxon>Gammaproteobacteria</taxon>
        <taxon>Alteromonadales</taxon>
        <taxon>Alteromonadaceae</taxon>
        <taxon>Paraglaciecola</taxon>
    </lineage>
</organism>
<dbReference type="NCBIfam" id="TIGR00745">
    <property type="entry name" value="apbA_panE"/>
    <property type="match status" value="1"/>
</dbReference>
<evidence type="ECO:0000259" key="11">
    <source>
        <dbReference type="Pfam" id="PF02558"/>
    </source>
</evidence>
<evidence type="ECO:0000256" key="6">
    <source>
        <dbReference type="ARBA" id="ARBA00022857"/>
    </source>
</evidence>
<dbReference type="Pfam" id="PF08546">
    <property type="entry name" value="ApbA_C"/>
    <property type="match status" value="1"/>
</dbReference>
<keyword evidence="6 10" id="KW-0521">NADP</keyword>
<dbReference type="InterPro" id="IPR050838">
    <property type="entry name" value="Ketopantoate_reductase"/>
</dbReference>
<dbReference type="InterPro" id="IPR013752">
    <property type="entry name" value="KPA_reductase"/>
</dbReference>
<protein>
    <recommendedName>
        <fullName evidence="4 10">2-dehydropantoate 2-reductase</fullName>
        <ecNumber evidence="3 10">1.1.1.169</ecNumber>
    </recommendedName>
    <alternativeName>
        <fullName evidence="8 10">Ketopantoate reductase</fullName>
    </alternativeName>
</protein>
<evidence type="ECO:0000256" key="3">
    <source>
        <dbReference type="ARBA" id="ARBA00013014"/>
    </source>
</evidence>
<feature type="domain" description="Ketopantoate reductase N-terminal" evidence="11">
    <location>
        <begin position="12"/>
        <end position="152"/>
    </location>
</feature>
<comment type="function">
    <text evidence="10">Catalyzes the NADPH-dependent reduction of ketopantoate into pantoic acid.</text>
</comment>
<dbReference type="Gene3D" id="3.40.50.720">
    <property type="entry name" value="NAD(P)-binding Rossmann-like Domain"/>
    <property type="match status" value="1"/>
</dbReference>
<evidence type="ECO:0000256" key="7">
    <source>
        <dbReference type="ARBA" id="ARBA00023002"/>
    </source>
</evidence>
<dbReference type="Gene3D" id="1.10.1040.10">
    <property type="entry name" value="N-(1-d-carboxylethyl)-l-norvaline Dehydrogenase, domain 2"/>
    <property type="match status" value="1"/>
</dbReference>
<evidence type="ECO:0000256" key="8">
    <source>
        <dbReference type="ARBA" id="ARBA00032024"/>
    </source>
</evidence>